<keyword evidence="7" id="KW-0812">Transmembrane</keyword>
<dbReference type="CDD" id="cd14824">
    <property type="entry name" value="Longin"/>
    <property type="match status" value="1"/>
</dbReference>
<evidence type="ECO:0000256" key="3">
    <source>
        <dbReference type="ARBA" id="ARBA00008025"/>
    </source>
</evidence>
<gene>
    <name evidence="9" type="ORF">RGQ29_030175</name>
</gene>
<dbReference type="InterPro" id="IPR010908">
    <property type="entry name" value="Longin_dom"/>
</dbReference>
<keyword evidence="6 7" id="KW-0472">Membrane</keyword>
<comment type="similarity">
    <text evidence="3">Belongs to the synaptobrevin family.</text>
</comment>
<evidence type="ECO:0000256" key="2">
    <source>
        <dbReference type="ARBA" id="ARBA00004394"/>
    </source>
</evidence>
<dbReference type="PANTHER" id="PTHR45837">
    <property type="entry name" value="VESICLE-TRAFFICKING PROTEIN SEC22B"/>
    <property type="match status" value="1"/>
</dbReference>
<keyword evidence="4" id="KW-0653">Protein transport</keyword>
<keyword evidence="4" id="KW-0813">Transport</keyword>
<evidence type="ECO:0000313" key="9">
    <source>
        <dbReference type="EMBL" id="KAK4571656.1"/>
    </source>
</evidence>
<dbReference type="GO" id="GO:0006890">
    <property type="term" value="P:retrograde vesicle-mediated transport, Golgi to endoplasmic reticulum"/>
    <property type="evidence" value="ECO:0007669"/>
    <property type="project" value="InterPro"/>
</dbReference>
<dbReference type="Gene3D" id="3.30.450.50">
    <property type="entry name" value="Longin domain"/>
    <property type="match status" value="1"/>
</dbReference>
<feature type="transmembrane region" description="Helical" evidence="7">
    <location>
        <begin position="194"/>
        <end position="212"/>
    </location>
</feature>
<feature type="domain" description="Longin" evidence="8">
    <location>
        <begin position="6"/>
        <end position="121"/>
    </location>
</feature>
<dbReference type="FunFam" id="3.30.450.50:FF:000003">
    <property type="entry name" value="25.3 kDa vesicle transport protein-like"/>
    <property type="match status" value="1"/>
</dbReference>
<dbReference type="GO" id="GO:0015031">
    <property type="term" value="P:protein transport"/>
    <property type="evidence" value="ECO:0007669"/>
    <property type="project" value="UniProtKB-KW"/>
</dbReference>
<accession>A0AAN7EGW3</accession>
<sequence length="218" mass="25264">MVKLTIVGRVSDGLPLAQGPRYTIEDYNKFLFYKQQAELILKEISKGALAHSKMTIHIDHHCFNHLVDNGIIFITLCDSSYPRKLAFHYLQDLQKEFEKFDNRLLEKITRPYSFVKFDSIIGNIRRQYINTRTQANLSKLNANRKQDVDIVTKHISEILERRQNAEISDRVFVTPQTVSSIWSSPRREEISLKWTPITTIIVVAVVLLWASLDSQTTS</sequence>
<name>A0AAN7EGW3_QUERU</name>
<comment type="caution">
    <text evidence="9">The sequence shown here is derived from an EMBL/GenBank/DDBJ whole genome shotgun (WGS) entry which is preliminary data.</text>
</comment>
<dbReference type="InterPro" id="IPR011012">
    <property type="entry name" value="Longin-like_dom_sf"/>
</dbReference>
<dbReference type="GO" id="GO:0006888">
    <property type="term" value="P:endoplasmic reticulum to Golgi vesicle-mediated transport"/>
    <property type="evidence" value="ECO:0007669"/>
    <property type="project" value="InterPro"/>
</dbReference>
<dbReference type="Proteomes" id="UP001324115">
    <property type="component" value="Unassembled WGS sequence"/>
</dbReference>
<evidence type="ECO:0000256" key="7">
    <source>
        <dbReference type="SAM" id="Phobius"/>
    </source>
</evidence>
<evidence type="ECO:0000256" key="6">
    <source>
        <dbReference type="ARBA" id="ARBA00023136"/>
    </source>
</evidence>
<organism evidence="9 10">
    <name type="scientific">Quercus rubra</name>
    <name type="common">Northern red oak</name>
    <name type="synonym">Quercus borealis</name>
    <dbReference type="NCBI Taxonomy" id="3512"/>
    <lineage>
        <taxon>Eukaryota</taxon>
        <taxon>Viridiplantae</taxon>
        <taxon>Streptophyta</taxon>
        <taxon>Embryophyta</taxon>
        <taxon>Tracheophyta</taxon>
        <taxon>Spermatophyta</taxon>
        <taxon>Magnoliopsida</taxon>
        <taxon>eudicotyledons</taxon>
        <taxon>Gunneridae</taxon>
        <taxon>Pentapetalae</taxon>
        <taxon>rosids</taxon>
        <taxon>fabids</taxon>
        <taxon>Fagales</taxon>
        <taxon>Fagaceae</taxon>
        <taxon>Quercus</taxon>
    </lineage>
</organism>
<dbReference type="InterPro" id="IPR044565">
    <property type="entry name" value="Sec22"/>
</dbReference>
<proteinExistence type="inferred from homology"/>
<comment type="subcellular location">
    <subcellularLocation>
        <location evidence="1">Endoplasmic reticulum membrane</location>
        <topology evidence="1">Single-pass type IV membrane protein</topology>
    </subcellularLocation>
    <subcellularLocation>
        <location evidence="2">Golgi apparatus membrane</location>
    </subcellularLocation>
</comment>
<dbReference type="EMBL" id="JAXUIC010000009">
    <property type="protein sequence ID" value="KAK4571656.1"/>
    <property type="molecule type" value="Genomic_DNA"/>
</dbReference>
<protein>
    <recommendedName>
        <fullName evidence="8">Longin domain-containing protein</fullName>
    </recommendedName>
</protein>
<evidence type="ECO:0000256" key="4">
    <source>
        <dbReference type="ARBA" id="ARBA00022927"/>
    </source>
</evidence>
<keyword evidence="7" id="KW-1133">Transmembrane helix</keyword>
<keyword evidence="10" id="KW-1185">Reference proteome</keyword>
<reference evidence="9 10" key="1">
    <citation type="journal article" date="2023" name="G3 (Bethesda)">
        <title>A haplotype-resolved chromosome-scale genome for Quercus rubra L. provides insights into the genetics of adaptive traits for red oak species.</title>
        <authorList>
            <person name="Kapoor B."/>
            <person name="Jenkins J."/>
            <person name="Schmutz J."/>
            <person name="Zhebentyayeva T."/>
            <person name="Kuelheim C."/>
            <person name="Coggeshall M."/>
            <person name="Heim C."/>
            <person name="Lasky J.R."/>
            <person name="Leites L."/>
            <person name="Islam-Faridi N."/>
            <person name="Romero-Severson J."/>
            <person name="DeLeo V.L."/>
            <person name="Lucas S.M."/>
            <person name="Lazic D."/>
            <person name="Gailing O."/>
            <person name="Carlson J."/>
            <person name="Staton M."/>
        </authorList>
    </citation>
    <scope>NUCLEOTIDE SEQUENCE [LARGE SCALE GENOMIC DNA]</scope>
    <source>
        <strain evidence="9">Pseudo-F2</strain>
    </source>
</reference>
<dbReference type="GO" id="GO:0005484">
    <property type="term" value="F:SNAP receptor activity"/>
    <property type="evidence" value="ECO:0007669"/>
    <property type="project" value="InterPro"/>
</dbReference>
<dbReference type="Pfam" id="PF13774">
    <property type="entry name" value="Longin"/>
    <property type="match status" value="1"/>
</dbReference>
<dbReference type="AlphaFoldDB" id="A0AAN7EGW3"/>
<evidence type="ECO:0000256" key="5">
    <source>
        <dbReference type="ARBA" id="ARBA00023054"/>
    </source>
</evidence>
<dbReference type="SMART" id="SM01270">
    <property type="entry name" value="Longin"/>
    <property type="match status" value="1"/>
</dbReference>
<evidence type="ECO:0000313" key="10">
    <source>
        <dbReference type="Proteomes" id="UP001324115"/>
    </source>
</evidence>
<dbReference type="GO" id="GO:0000139">
    <property type="term" value="C:Golgi membrane"/>
    <property type="evidence" value="ECO:0007669"/>
    <property type="project" value="UniProtKB-SubCell"/>
</dbReference>
<evidence type="ECO:0000256" key="1">
    <source>
        <dbReference type="ARBA" id="ARBA00004163"/>
    </source>
</evidence>
<dbReference type="PROSITE" id="PS50859">
    <property type="entry name" value="LONGIN"/>
    <property type="match status" value="1"/>
</dbReference>
<dbReference type="GO" id="GO:0005789">
    <property type="term" value="C:endoplasmic reticulum membrane"/>
    <property type="evidence" value="ECO:0007669"/>
    <property type="project" value="UniProtKB-SubCell"/>
</dbReference>
<dbReference type="SUPFAM" id="SSF64356">
    <property type="entry name" value="SNARE-like"/>
    <property type="match status" value="1"/>
</dbReference>
<keyword evidence="5" id="KW-0175">Coiled coil</keyword>
<evidence type="ECO:0000259" key="8">
    <source>
        <dbReference type="PROSITE" id="PS50859"/>
    </source>
</evidence>